<name>A0A0V1A0C1_9BILA</name>
<protein>
    <submittedName>
        <fullName evidence="1">Uncharacterized protein</fullName>
    </submittedName>
</protein>
<evidence type="ECO:0000313" key="2">
    <source>
        <dbReference type="Proteomes" id="UP000054783"/>
    </source>
</evidence>
<dbReference type="Proteomes" id="UP000054783">
    <property type="component" value="Unassembled WGS sequence"/>
</dbReference>
<dbReference type="AlphaFoldDB" id="A0A0V1A0C1"/>
<dbReference type="EMBL" id="JYDQ01000054">
    <property type="protein sequence ID" value="KRY17918.1"/>
    <property type="molecule type" value="Genomic_DNA"/>
</dbReference>
<keyword evidence="2" id="KW-1185">Reference proteome</keyword>
<accession>A0A0V1A0C1</accession>
<proteinExistence type="predicted"/>
<reference evidence="1 2" key="1">
    <citation type="submission" date="2015-01" db="EMBL/GenBank/DDBJ databases">
        <title>Evolution of Trichinella species and genotypes.</title>
        <authorList>
            <person name="Korhonen P.K."/>
            <person name="Edoardo P."/>
            <person name="Giuseppe L.R."/>
            <person name="Gasser R.B."/>
        </authorList>
    </citation>
    <scope>NUCLEOTIDE SEQUENCE [LARGE SCALE GENOMIC DNA]</scope>
    <source>
        <strain evidence="1">ISS2496</strain>
    </source>
</reference>
<comment type="caution">
    <text evidence="1">The sequence shown here is derived from an EMBL/GenBank/DDBJ whole genome shotgun (WGS) entry which is preliminary data.</text>
</comment>
<sequence>MQIILSLQLTLKKKDGEYIRVSLIDMIVFIDGQFFAKFPQLDLRVVEILMPFCPFLPAYA</sequence>
<evidence type="ECO:0000313" key="1">
    <source>
        <dbReference type="EMBL" id="KRY17918.1"/>
    </source>
</evidence>
<gene>
    <name evidence="1" type="ORF">T12_3554</name>
</gene>
<organism evidence="1 2">
    <name type="scientific">Trichinella patagoniensis</name>
    <dbReference type="NCBI Taxonomy" id="990121"/>
    <lineage>
        <taxon>Eukaryota</taxon>
        <taxon>Metazoa</taxon>
        <taxon>Ecdysozoa</taxon>
        <taxon>Nematoda</taxon>
        <taxon>Enoplea</taxon>
        <taxon>Dorylaimia</taxon>
        <taxon>Trichinellida</taxon>
        <taxon>Trichinellidae</taxon>
        <taxon>Trichinella</taxon>
    </lineage>
</organism>